<feature type="region of interest" description="Disordered" evidence="1">
    <location>
        <begin position="319"/>
        <end position="415"/>
    </location>
</feature>
<protein>
    <submittedName>
        <fullName evidence="2">Uncharacterized protein</fullName>
    </submittedName>
</protein>
<comment type="caution">
    <text evidence="2">The sequence shown here is derived from an EMBL/GenBank/DDBJ whole genome shotgun (WGS) entry which is preliminary data.</text>
</comment>
<organism evidence="2 3">
    <name type="scientific">Symbiochloris irregularis</name>
    <dbReference type="NCBI Taxonomy" id="706552"/>
    <lineage>
        <taxon>Eukaryota</taxon>
        <taxon>Viridiplantae</taxon>
        <taxon>Chlorophyta</taxon>
        <taxon>core chlorophytes</taxon>
        <taxon>Trebouxiophyceae</taxon>
        <taxon>Trebouxiales</taxon>
        <taxon>Trebouxiaceae</taxon>
        <taxon>Symbiochloris</taxon>
    </lineage>
</organism>
<keyword evidence="3" id="KW-1185">Reference proteome</keyword>
<feature type="region of interest" description="Disordered" evidence="1">
    <location>
        <begin position="57"/>
        <end position="113"/>
    </location>
</feature>
<feature type="region of interest" description="Disordered" evidence="1">
    <location>
        <begin position="1"/>
        <end position="44"/>
    </location>
</feature>
<feature type="compositionally biased region" description="Low complexity" evidence="1">
    <location>
        <begin position="147"/>
        <end position="165"/>
    </location>
</feature>
<dbReference type="Proteomes" id="UP001465755">
    <property type="component" value="Unassembled WGS sequence"/>
</dbReference>
<feature type="compositionally biased region" description="Low complexity" evidence="1">
    <location>
        <begin position="177"/>
        <end position="188"/>
    </location>
</feature>
<dbReference type="EMBL" id="JALJOQ010000029">
    <property type="protein sequence ID" value="KAK9807969.1"/>
    <property type="molecule type" value="Genomic_DNA"/>
</dbReference>
<reference evidence="2 3" key="1">
    <citation type="journal article" date="2024" name="Nat. Commun.">
        <title>Phylogenomics reveals the evolutionary origins of lichenization in chlorophyte algae.</title>
        <authorList>
            <person name="Puginier C."/>
            <person name="Libourel C."/>
            <person name="Otte J."/>
            <person name="Skaloud P."/>
            <person name="Haon M."/>
            <person name="Grisel S."/>
            <person name="Petersen M."/>
            <person name="Berrin J.G."/>
            <person name="Delaux P.M."/>
            <person name="Dal Grande F."/>
            <person name="Keller J."/>
        </authorList>
    </citation>
    <scope>NUCLEOTIDE SEQUENCE [LARGE SCALE GENOMIC DNA]</scope>
    <source>
        <strain evidence="2 3">SAG 2036</strain>
    </source>
</reference>
<feature type="compositionally biased region" description="Low complexity" evidence="1">
    <location>
        <begin position="206"/>
        <end position="221"/>
    </location>
</feature>
<evidence type="ECO:0000313" key="3">
    <source>
        <dbReference type="Proteomes" id="UP001465755"/>
    </source>
</evidence>
<name>A0AAW1PE12_9CHLO</name>
<feature type="compositionally biased region" description="Low complexity" evidence="1">
    <location>
        <begin position="68"/>
        <end position="82"/>
    </location>
</feature>
<accession>A0AAW1PE12</accession>
<dbReference type="AlphaFoldDB" id="A0AAW1PE12"/>
<proteinExistence type="predicted"/>
<sequence>MPTTPGSSPRLHLPGLDKIAADKRGPRTRTSSRTGRAPDTLTTGSVYLAGPVHCYIQDEPAEQRRPNARASISSGRSSAEAAPMLLGETSSRPLRPSLEGFRRGLGSASGSNSIRQSAAGVDIPASALQDQSTADLLEAISKDLAEPAASPVASSPAQSESAEAPIRASSKDLTDSAAPPQRAEQPAQSDQSDLLAAIENLDLAQPPGSSAPSTSSTDLLSEIQRDLGEQPRPQSLHARDSSLLQSRASRLHQTTSRLRLSTSPAQAAFDQETAGPGSEIPSEARLPTRADPPLAALASGLGSSSSFLSSMRLARGAGSNLSKPAFNDNTDDSSQLAQPSRQRRSKSSSDTGGPVVDQAVTARTSRRSSQQSSTLEPASLPHLGMPQRSSRSTDGSSSRRPDAPGVAGLPDKANHSRVPLRLLDLHSFF</sequence>
<evidence type="ECO:0000256" key="1">
    <source>
        <dbReference type="SAM" id="MobiDB-lite"/>
    </source>
</evidence>
<gene>
    <name evidence="2" type="ORF">WJX73_008536</name>
</gene>
<evidence type="ECO:0000313" key="2">
    <source>
        <dbReference type="EMBL" id="KAK9807969.1"/>
    </source>
</evidence>
<feature type="region of interest" description="Disordered" evidence="1">
    <location>
        <begin position="147"/>
        <end position="297"/>
    </location>
</feature>
<feature type="compositionally biased region" description="Polar residues" evidence="1">
    <location>
        <begin position="242"/>
        <end position="265"/>
    </location>
</feature>